<accession>A0A392USL2</accession>
<organism evidence="1 2">
    <name type="scientific">Trifolium medium</name>
    <dbReference type="NCBI Taxonomy" id="97028"/>
    <lineage>
        <taxon>Eukaryota</taxon>
        <taxon>Viridiplantae</taxon>
        <taxon>Streptophyta</taxon>
        <taxon>Embryophyta</taxon>
        <taxon>Tracheophyta</taxon>
        <taxon>Spermatophyta</taxon>
        <taxon>Magnoliopsida</taxon>
        <taxon>eudicotyledons</taxon>
        <taxon>Gunneridae</taxon>
        <taxon>Pentapetalae</taxon>
        <taxon>rosids</taxon>
        <taxon>fabids</taxon>
        <taxon>Fabales</taxon>
        <taxon>Fabaceae</taxon>
        <taxon>Papilionoideae</taxon>
        <taxon>50 kb inversion clade</taxon>
        <taxon>NPAAA clade</taxon>
        <taxon>Hologalegina</taxon>
        <taxon>IRL clade</taxon>
        <taxon>Trifolieae</taxon>
        <taxon>Trifolium</taxon>
    </lineage>
</organism>
<dbReference type="AlphaFoldDB" id="A0A392USL2"/>
<gene>
    <name evidence="1" type="ORF">A2U01_0100279</name>
</gene>
<evidence type="ECO:0000313" key="2">
    <source>
        <dbReference type="Proteomes" id="UP000265520"/>
    </source>
</evidence>
<reference evidence="1 2" key="1">
    <citation type="journal article" date="2018" name="Front. Plant Sci.">
        <title>Red Clover (Trifolium pratense) and Zigzag Clover (T. medium) - A Picture of Genomic Similarities and Differences.</title>
        <authorList>
            <person name="Dluhosova J."/>
            <person name="Istvanek J."/>
            <person name="Nedelnik J."/>
            <person name="Repkova J."/>
        </authorList>
    </citation>
    <scope>NUCLEOTIDE SEQUENCE [LARGE SCALE GENOMIC DNA]</scope>
    <source>
        <strain evidence="2">cv. 10/8</strain>
        <tissue evidence="1">Leaf</tissue>
    </source>
</reference>
<dbReference type="EMBL" id="LXQA010963983">
    <property type="protein sequence ID" value="MCI79008.1"/>
    <property type="molecule type" value="Genomic_DNA"/>
</dbReference>
<evidence type="ECO:0000313" key="1">
    <source>
        <dbReference type="EMBL" id="MCI79008.1"/>
    </source>
</evidence>
<sequence length="44" mass="5089">ATQCLKVEISNIDQKSDRVWRCSVPTPVKWNGVVYLQVLRRSSQ</sequence>
<feature type="non-terminal residue" evidence="1">
    <location>
        <position position="1"/>
    </location>
</feature>
<dbReference type="Proteomes" id="UP000265520">
    <property type="component" value="Unassembled WGS sequence"/>
</dbReference>
<keyword evidence="2" id="KW-1185">Reference proteome</keyword>
<protein>
    <submittedName>
        <fullName evidence="1">Uncharacterized protein</fullName>
    </submittedName>
</protein>
<proteinExistence type="predicted"/>
<comment type="caution">
    <text evidence="1">The sequence shown here is derived from an EMBL/GenBank/DDBJ whole genome shotgun (WGS) entry which is preliminary data.</text>
</comment>
<name>A0A392USL2_9FABA</name>